<dbReference type="OrthoDB" id="1927593at2"/>
<keyword evidence="2" id="KW-1185">Reference proteome</keyword>
<organism evidence="1 2">
    <name type="scientific">Paenibacillus nanensis</name>
    <dbReference type="NCBI Taxonomy" id="393251"/>
    <lineage>
        <taxon>Bacteria</taxon>
        <taxon>Bacillati</taxon>
        <taxon>Bacillota</taxon>
        <taxon>Bacilli</taxon>
        <taxon>Bacillales</taxon>
        <taxon>Paenibacillaceae</taxon>
        <taxon>Paenibacillus</taxon>
    </lineage>
</organism>
<dbReference type="AlphaFoldDB" id="A0A3A1VRE1"/>
<comment type="caution">
    <text evidence="1">The sequence shown here is derived from an EMBL/GenBank/DDBJ whole genome shotgun (WGS) entry which is preliminary data.</text>
</comment>
<dbReference type="EMBL" id="QXQA01000001">
    <property type="protein sequence ID" value="RIX60070.1"/>
    <property type="molecule type" value="Genomic_DNA"/>
</dbReference>
<name>A0A3A1VRE1_9BACL</name>
<evidence type="ECO:0000313" key="1">
    <source>
        <dbReference type="EMBL" id="RIX60070.1"/>
    </source>
</evidence>
<proteinExistence type="predicted"/>
<sequence length="220" mass="24226">MLRSISVKRTASGYVQATFQAAVDAVIPPVFQGSGGSIQIVGAAQLGVHKYVIRQLDHSQFIPVGMPVEPLMSLSMSTAVMLDAGAEELVHIGAMTDPVSRMLYPEGGTFSALSRINRLKAIALINQLAIPIHALPFPYQNNPGLIQTMMESLHQLTMFGYYSEWFGYGRTRCLPPEEQRVECFPPGWRMSGYPGPSFGYRGLRGFLLKYPHQKGADGYE</sequence>
<dbReference type="Proteomes" id="UP000266482">
    <property type="component" value="Unassembled WGS sequence"/>
</dbReference>
<evidence type="ECO:0000313" key="2">
    <source>
        <dbReference type="Proteomes" id="UP000266482"/>
    </source>
</evidence>
<accession>A0A3A1VRE1</accession>
<gene>
    <name evidence="1" type="ORF">D3P08_00300</name>
</gene>
<protein>
    <submittedName>
        <fullName evidence="1">Uncharacterized protein</fullName>
    </submittedName>
</protein>
<reference evidence="1 2" key="1">
    <citation type="submission" date="2018-09" db="EMBL/GenBank/DDBJ databases">
        <title>Paenibacillus aracenensis nov. sp. isolated from a cave in southern Spain.</title>
        <authorList>
            <person name="Jurado V."/>
            <person name="Gutierrez-Patricio S."/>
            <person name="Gonzalez-Pimentel J.L."/>
            <person name="Miller A.Z."/>
            <person name="Laiz L."/>
            <person name="Saiz-Jimenez C."/>
        </authorList>
    </citation>
    <scope>NUCLEOTIDE SEQUENCE [LARGE SCALE GENOMIC DNA]</scope>
    <source>
        <strain evidence="1 2">DSM 22867</strain>
    </source>
</reference>